<organism evidence="1 2">
    <name type="scientific">Colletotrichum musicola</name>
    <dbReference type="NCBI Taxonomy" id="2175873"/>
    <lineage>
        <taxon>Eukaryota</taxon>
        <taxon>Fungi</taxon>
        <taxon>Dikarya</taxon>
        <taxon>Ascomycota</taxon>
        <taxon>Pezizomycotina</taxon>
        <taxon>Sordariomycetes</taxon>
        <taxon>Hypocreomycetidae</taxon>
        <taxon>Glomerellales</taxon>
        <taxon>Glomerellaceae</taxon>
        <taxon>Colletotrichum</taxon>
        <taxon>Colletotrichum orchidearum species complex</taxon>
    </lineage>
</organism>
<accession>A0A8H6JS66</accession>
<keyword evidence="2" id="KW-1185">Reference proteome</keyword>
<dbReference type="EMBL" id="WIGM01000635">
    <property type="protein sequence ID" value="KAF6818397.1"/>
    <property type="molecule type" value="Genomic_DNA"/>
</dbReference>
<protein>
    <submittedName>
        <fullName evidence="1">Heterokaryon incompatibility protein</fullName>
    </submittedName>
</protein>
<reference evidence="1" key="1">
    <citation type="journal article" date="2020" name="Phytopathology">
        <title>Genome Sequence Resources of Colletotrichum truncatum, C. plurivorum, C. musicola, and C. sojae: Four Species Pathogenic to Soybean (Glycine max).</title>
        <authorList>
            <person name="Rogerio F."/>
            <person name="Boufleur T.R."/>
            <person name="Ciampi-Guillardi M."/>
            <person name="Sukno S.A."/>
            <person name="Thon M.R."/>
            <person name="Massola Junior N.S."/>
            <person name="Baroncelli R."/>
        </authorList>
    </citation>
    <scope>NUCLEOTIDE SEQUENCE</scope>
    <source>
        <strain evidence="1">LFN0074</strain>
    </source>
</reference>
<comment type="caution">
    <text evidence="1">The sequence shown here is derived from an EMBL/GenBank/DDBJ whole genome shotgun (WGS) entry which is preliminary data.</text>
</comment>
<dbReference type="Proteomes" id="UP000639643">
    <property type="component" value="Unassembled WGS sequence"/>
</dbReference>
<proteinExistence type="predicted"/>
<gene>
    <name evidence="1" type="ORF">CMUS01_11929</name>
</gene>
<name>A0A8H6JS66_9PEZI</name>
<evidence type="ECO:0000313" key="2">
    <source>
        <dbReference type="Proteomes" id="UP000639643"/>
    </source>
</evidence>
<dbReference type="AlphaFoldDB" id="A0A8H6JS66"/>
<evidence type="ECO:0000313" key="1">
    <source>
        <dbReference type="EMBL" id="KAF6818397.1"/>
    </source>
</evidence>
<sequence>MDPGNQDPPVAADECAAMSSEHERKLWVEEYLAATDDDLRWNSALLRQVKSDSIDGDYFETEIQRLVPTIDMVGSFCQK</sequence>